<dbReference type="Proteomes" id="UP000198975">
    <property type="component" value="Unassembled WGS sequence"/>
</dbReference>
<dbReference type="AlphaFoldDB" id="A0A1C4D6G2"/>
<proteinExistence type="predicted"/>
<evidence type="ECO:0000313" key="4">
    <source>
        <dbReference type="EMBL" id="SCC26923.1"/>
    </source>
</evidence>
<dbReference type="RefSeq" id="WP_088236567.1">
    <property type="nucleotide sequence ID" value="NZ_FMAY01000010.1"/>
</dbReference>
<dbReference type="OrthoDB" id="6730090at2"/>
<dbReference type="InterPro" id="IPR031917">
    <property type="entry name" value="Pilus_assem_C"/>
</dbReference>
<dbReference type="Pfam" id="PF16967">
    <property type="entry name" value="TcfC"/>
    <property type="match status" value="1"/>
</dbReference>
<evidence type="ECO:0000256" key="1">
    <source>
        <dbReference type="ARBA" id="ARBA00022729"/>
    </source>
</evidence>
<keyword evidence="1" id="KW-0732">Signal</keyword>
<organism evidence="4 5">
    <name type="scientific">Kosakonia oryzendophytica</name>
    <dbReference type="NCBI Taxonomy" id="1005665"/>
    <lineage>
        <taxon>Bacteria</taxon>
        <taxon>Pseudomonadati</taxon>
        <taxon>Pseudomonadota</taxon>
        <taxon>Gammaproteobacteria</taxon>
        <taxon>Enterobacterales</taxon>
        <taxon>Enterobacteriaceae</taxon>
        <taxon>Kosakonia</taxon>
    </lineage>
</organism>
<dbReference type="InterPro" id="IPR032636">
    <property type="entry name" value="Pilus_assem_E-set-like_dom"/>
</dbReference>
<reference evidence="5" key="1">
    <citation type="submission" date="2016-08" db="EMBL/GenBank/DDBJ databases">
        <authorList>
            <person name="Varghese N."/>
            <person name="Submissions Spin"/>
        </authorList>
    </citation>
    <scope>NUCLEOTIDE SEQUENCE [LARGE SCALE GENOMIC DNA]</scope>
    <source>
        <strain evidence="5">REICA_082</strain>
    </source>
</reference>
<name>A0A1C4D6G2_9ENTR</name>
<accession>A0A1C4D6G2</accession>
<evidence type="ECO:0000259" key="3">
    <source>
        <dbReference type="Pfam" id="PF16967"/>
    </source>
</evidence>
<feature type="domain" description="Pilus assembly protein E-set like" evidence="3">
    <location>
        <begin position="280"/>
        <end position="347"/>
    </location>
</feature>
<sequence length="840" mass="92677">MLYNHLQKILNTLGIVLFTVSNSTFAVTSHISQIGGIIIPKAFDSALRDGMAIPLFLHLDGVQNNQDDQRIGTVSILLINNAIHVHQVTLEERDNNSSINEKTRHELSTLKQTAFDQNFVIRLSQNARLYLNFQQLTLQLIVRQQALQTHLLSRSDDIGKSSGENISHTISYNLGIYNNQMRDGKNNTSSYLSMNNVTALREHHIAIDGTLYGIGTNRQQKEIYKAMYERDFAGYRFAGGMLDTWNMQSLGPITAITSGKIYGISWGNNANSTVFDSSYSTLPVVVFLPSAGEVHLSRDGKLLSVQNFGMGSHEVDTRGLPYGIYDISTEVIVNGQTVSKTIQRINKFFAHTRGAGMPVGWQIWGGSMQMNAWSTENGEKLRAKNTVLMGLSAAGGVESFSWMATGYNYNALTIGEAQLSWPIASYMTLSMQNMLSTDRSWSSTSSLSATLPGGFSSVWFSQDKAIIGNRLRRNGSDNRAIGASLNLNAIWPLLGTISGSYNDDRRYRSHYFTSDYTQSLYNGQYGSLGMRAGIQRYESGYNGNRIRTEKYIGLDFTLPLGGWLRTGLTHQNGSTIANLSAQKYFQGSVIRTVGANLSRAISGTSEDNDTFSGGAWTKYETRYSSGTLNINSGMDGYINTNLTASGSIGWVGKHIAASGNSEGNAGVIFNTDVNDEGKLTARINGRTFQLSGKQNYIPLEPYNRYDVEINNSKDSLDSYDIVSDRKTALTLYPGNLVLIRPSVRQMVTVFGRMHAEDGTLLTHVQINNHIGKTTTDSNGEFIIDIDKNYPDIDFIYRKNKSCEASLDIQHARGAIWVGDIVCQGLKTYTATLSAGSVHED</sequence>
<protein>
    <submittedName>
        <fullName evidence="4">Fimbrial, FimD or usher-like</fullName>
    </submittedName>
</protein>
<dbReference type="Pfam" id="PF15976">
    <property type="entry name" value="CooC_C"/>
    <property type="match status" value="1"/>
</dbReference>
<gene>
    <name evidence="4" type="ORF">GA0061071_110130</name>
</gene>
<evidence type="ECO:0000313" key="5">
    <source>
        <dbReference type="Proteomes" id="UP000198975"/>
    </source>
</evidence>
<keyword evidence="5" id="KW-1185">Reference proteome</keyword>
<dbReference type="EMBL" id="FMAY01000010">
    <property type="protein sequence ID" value="SCC26923.1"/>
    <property type="molecule type" value="Genomic_DNA"/>
</dbReference>
<evidence type="ECO:0000259" key="2">
    <source>
        <dbReference type="Pfam" id="PF15976"/>
    </source>
</evidence>
<feature type="domain" description="Pilus assembly protein C-terminal" evidence="2">
    <location>
        <begin position="731"/>
        <end position="823"/>
    </location>
</feature>